<evidence type="ECO:0000256" key="1">
    <source>
        <dbReference type="SAM" id="MobiDB-lite"/>
    </source>
</evidence>
<accession>A0A1L9X586</accession>
<evidence type="ECO:0000313" key="3">
    <source>
        <dbReference type="Proteomes" id="UP000184546"/>
    </source>
</evidence>
<dbReference type="Proteomes" id="UP000184546">
    <property type="component" value="Unassembled WGS sequence"/>
</dbReference>
<organism evidence="2 3">
    <name type="scientific">Aspergillus aculeatus (strain ATCC 16872 / CBS 172.66 / WB 5094)</name>
    <dbReference type="NCBI Taxonomy" id="690307"/>
    <lineage>
        <taxon>Eukaryota</taxon>
        <taxon>Fungi</taxon>
        <taxon>Dikarya</taxon>
        <taxon>Ascomycota</taxon>
        <taxon>Pezizomycotina</taxon>
        <taxon>Eurotiomycetes</taxon>
        <taxon>Eurotiomycetidae</taxon>
        <taxon>Eurotiales</taxon>
        <taxon>Aspergillaceae</taxon>
        <taxon>Aspergillus</taxon>
        <taxon>Aspergillus subgen. Circumdati</taxon>
    </lineage>
</organism>
<name>A0A1L9X586_ASPA1</name>
<feature type="compositionally biased region" description="Basic and acidic residues" evidence="1">
    <location>
        <begin position="18"/>
        <end position="29"/>
    </location>
</feature>
<dbReference type="GeneID" id="30977015"/>
<dbReference type="AlphaFoldDB" id="A0A1L9X586"/>
<feature type="region of interest" description="Disordered" evidence="1">
    <location>
        <begin position="14"/>
        <end position="93"/>
    </location>
</feature>
<gene>
    <name evidence="2" type="ORF">ASPACDRAFT_57000</name>
</gene>
<sequence>MNILVPLAALCRGRRPRNRDTRPSTERRFSAQWEKSQAARRETLPPEYSSVRTDSLPAYQHNPRQQKQKQQQSSKGEPSVPRHLQNPEAEDRTKPLNYALISDDGVQHSEIEQRALAQYDYVYAIIVQSPDGTTRLRRQMVLPFNVDVNIMCDETCRRLGAPIQPYYGAALTAIPGYPDLKPVGTAEVEWSFCGQRQTHRTTFHVVRDLDADFVLGRPTIRHLELERMDSAIAKRLRASEVR</sequence>
<dbReference type="OrthoDB" id="4471293at2759"/>
<proteinExistence type="predicted"/>
<keyword evidence="3" id="KW-1185">Reference proteome</keyword>
<reference evidence="3" key="1">
    <citation type="journal article" date="2017" name="Genome Biol.">
        <title>Comparative genomics reveals high biological diversity and specific adaptations in the industrially and medically important fungal genus Aspergillus.</title>
        <authorList>
            <person name="de Vries R.P."/>
            <person name="Riley R."/>
            <person name="Wiebenga A."/>
            <person name="Aguilar-Osorio G."/>
            <person name="Amillis S."/>
            <person name="Uchima C.A."/>
            <person name="Anderluh G."/>
            <person name="Asadollahi M."/>
            <person name="Askin M."/>
            <person name="Barry K."/>
            <person name="Battaglia E."/>
            <person name="Bayram O."/>
            <person name="Benocci T."/>
            <person name="Braus-Stromeyer S.A."/>
            <person name="Caldana C."/>
            <person name="Canovas D."/>
            <person name="Cerqueira G.C."/>
            <person name="Chen F."/>
            <person name="Chen W."/>
            <person name="Choi C."/>
            <person name="Clum A."/>
            <person name="Dos Santos R.A."/>
            <person name="Damasio A.R."/>
            <person name="Diallinas G."/>
            <person name="Emri T."/>
            <person name="Fekete E."/>
            <person name="Flipphi M."/>
            <person name="Freyberg S."/>
            <person name="Gallo A."/>
            <person name="Gournas C."/>
            <person name="Habgood R."/>
            <person name="Hainaut M."/>
            <person name="Harispe M.L."/>
            <person name="Henrissat B."/>
            <person name="Hilden K.S."/>
            <person name="Hope R."/>
            <person name="Hossain A."/>
            <person name="Karabika E."/>
            <person name="Karaffa L."/>
            <person name="Karanyi Z."/>
            <person name="Krasevec N."/>
            <person name="Kuo A."/>
            <person name="Kusch H."/>
            <person name="LaButti K."/>
            <person name="Lagendijk E.L."/>
            <person name="Lapidus A."/>
            <person name="Levasseur A."/>
            <person name="Lindquist E."/>
            <person name="Lipzen A."/>
            <person name="Logrieco A.F."/>
            <person name="MacCabe A."/>
            <person name="Maekelae M.R."/>
            <person name="Malavazi I."/>
            <person name="Melin P."/>
            <person name="Meyer V."/>
            <person name="Mielnichuk N."/>
            <person name="Miskei M."/>
            <person name="Molnar A.P."/>
            <person name="Mule G."/>
            <person name="Ngan C.Y."/>
            <person name="Orejas M."/>
            <person name="Orosz E."/>
            <person name="Ouedraogo J.P."/>
            <person name="Overkamp K.M."/>
            <person name="Park H.-S."/>
            <person name="Perrone G."/>
            <person name="Piumi F."/>
            <person name="Punt P.J."/>
            <person name="Ram A.F."/>
            <person name="Ramon A."/>
            <person name="Rauscher S."/>
            <person name="Record E."/>
            <person name="Riano-Pachon D.M."/>
            <person name="Robert V."/>
            <person name="Roehrig J."/>
            <person name="Ruller R."/>
            <person name="Salamov A."/>
            <person name="Salih N.S."/>
            <person name="Samson R.A."/>
            <person name="Sandor E."/>
            <person name="Sanguinetti M."/>
            <person name="Schuetze T."/>
            <person name="Sepcic K."/>
            <person name="Shelest E."/>
            <person name="Sherlock G."/>
            <person name="Sophianopoulou V."/>
            <person name="Squina F.M."/>
            <person name="Sun H."/>
            <person name="Susca A."/>
            <person name="Todd R.B."/>
            <person name="Tsang A."/>
            <person name="Unkles S.E."/>
            <person name="van de Wiele N."/>
            <person name="van Rossen-Uffink D."/>
            <person name="Oliveira J.V."/>
            <person name="Vesth T.C."/>
            <person name="Visser J."/>
            <person name="Yu J.-H."/>
            <person name="Zhou M."/>
            <person name="Andersen M.R."/>
            <person name="Archer D.B."/>
            <person name="Baker S.E."/>
            <person name="Benoit I."/>
            <person name="Brakhage A.A."/>
            <person name="Braus G.H."/>
            <person name="Fischer R."/>
            <person name="Frisvad J.C."/>
            <person name="Goldman G.H."/>
            <person name="Houbraken J."/>
            <person name="Oakley B."/>
            <person name="Pocsi I."/>
            <person name="Scazzocchio C."/>
            <person name="Seiboth B."/>
            <person name="vanKuyk P.A."/>
            <person name="Wortman J."/>
            <person name="Dyer P.S."/>
            <person name="Grigoriev I.V."/>
        </authorList>
    </citation>
    <scope>NUCLEOTIDE SEQUENCE [LARGE SCALE GENOMIC DNA]</scope>
    <source>
        <strain evidence="3">ATCC 16872 / CBS 172.66 / WB 5094</strain>
    </source>
</reference>
<dbReference type="EMBL" id="KV878971">
    <property type="protein sequence ID" value="OJK03611.1"/>
    <property type="molecule type" value="Genomic_DNA"/>
</dbReference>
<dbReference type="RefSeq" id="XP_020059950.1">
    <property type="nucleotide sequence ID" value="XM_020203201.1"/>
</dbReference>
<dbReference type="OMA" id="DADINIM"/>
<protein>
    <submittedName>
        <fullName evidence="2">Uncharacterized protein</fullName>
    </submittedName>
</protein>
<dbReference type="VEuPathDB" id="FungiDB:ASPACDRAFT_57000"/>
<evidence type="ECO:0000313" key="2">
    <source>
        <dbReference type="EMBL" id="OJK03611.1"/>
    </source>
</evidence>